<organism evidence="1 2">
    <name type="scientific">Decorospora gaudefroyi</name>
    <dbReference type="NCBI Taxonomy" id="184978"/>
    <lineage>
        <taxon>Eukaryota</taxon>
        <taxon>Fungi</taxon>
        <taxon>Dikarya</taxon>
        <taxon>Ascomycota</taxon>
        <taxon>Pezizomycotina</taxon>
        <taxon>Dothideomycetes</taxon>
        <taxon>Pleosporomycetidae</taxon>
        <taxon>Pleosporales</taxon>
        <taxon>Pleosporineae</taxon>
        <taxon>Pleosporaceae</taxon>
        <taxon>Decorospora</taxon>
    </lineage>
</organism>
<evidence type="ECO:0000313" key="1">
    <source>
        <dbReference type="EMBL" id="KAF1830981.1"/>
    </source>
</evidence>
<name>A0A6A5K2F7_9PLEO</name>
<accession>A0A6A5K2F7</accession>
<dbReference type="Proteomes" id="UP000800040">
    <property type="component" value="Unassembled WGS sequence"/>
</dbReference>
<keyword evidence="2" id="KW-1185">Reference proteome</keyword>
<sequence length="150" mass="17070">MPVLHFLLNRTAISRGHVLHADLTDDASHQCTDHVRQHSLLRWNGDCSNGAEPGIGGVSISPMLLDQALQHTSRLHISYNPRTQSRKKKRLEKTLRPIPRHPPHHHRFSPTYINRVRRGYILSGWMGSRLKGTYFIYICALSIPITSPPS</sequence>
<proteinExistence type="predicted"/>
<protein>
    <submittedName>
        <fullName evidence="1">Uncharacterized protein</fullName>
    </submittedName>
</protein>
<dbReference type="EMBL" id="ML975377">
    <property type="protein sequence ID" value="KAF1830981.1"/>
    <property type="molecule type" value="Genomic_DNA"/>
</dbReference>
<gene>
    <name evidence="1" type="ORF">BDW02DRAFT_650213</name>
</gene>
<reference evidence="1" key="1">
    <citation type="submission" date="2020-01" db="EMBL/GenBank/DDBJ databases">
        <authorList>
            <consortium name="DOE Joint Genome Institute"/>
            <person name="Haridas S."/>
            <person name="Albert R."/>
            <person name="Binder M."/>
            <person name="Bloem J."/>
            <person name="Labutti K."/>
            <person name="Salamov A."/>
            <person name="Andreopoulos B."/>
            <person name="Baker S.E."/>
            <person name="Barry K."/>
            <person name="Bills G."/>
            <person name="Bluhm B.H."/>
            <person name="Cannon C."/>
            <person name="Castanera R."/>
            <person name="Culley D.E."/>
            <person name="Daum C."/>
            <person name="Ezra D."/>
            <person name="Gonzalez J.B."/>
            <person name="Henrissat B."/>
            <person name="Kuo A."/>
            <person name="Liang C."/>
            <person name="Lipzen A."/>
            <person name="Lutzoni F."/>
            <person name="Magnuson J."/>
            <person name="Mondo S."/>
            <person name="Nolan M."/>
            <person name="Ohm R."/>
            <person name="Pangilinan J."/>
            <person name="Park H.-J."/>
            <person name="Ramirez L."/>
            <person name="Alfaro M."/>
            <person name="Sun H."/>
            <person name="Tritt A."/>
            <person name="Yoshinaga Y."/>
            <person name="Zwiers L.-H."/>
            <person name="Turgeon B.G."/>
            <person name="Goodwin S.B."/>
            <person name="Spatafora J.W."/>
            <person name="Crous P.W."/>
            <person name="Grigoriev I.V."/>
        </authorList>
    </citation>
    <scope>NUCLEOTIDE SEQUENCE</scope>
    <source>
        <strain evidence="1">P77</strain>
    </source>
</reference>
<dbReference type="AlphaFoldDB" id="A0A6A5K2F7"/>
<evidence type="ECO:0000313" key="2">
    <source>
        <dbReference type="Proteomes" id="UP000800040"/>
    </source>
</evidence>